<name>A0ABY9PBH5_9GAMM</name>
<evidence type="ECO:0000313" key="3">
    <source>
        <dbReference type="EMBL" id="WMT04386.1"/>
    </source>
</evidence>
<dbReference type="Gene3D" id="2.60.40.3110">
    <property type="match status" value="1"/>
</dbReference>
<feature type="domain" description="PapC-like C-terminal" evidence="2">
    <location>
        <begin position="747"/>
        <end position="806"/>
    </location>
</feature>
<gene>
    <name evidence="3" type="ORF">RDV84_05995</name>
</gene>
<accession>A0ABY9PBH5</accession>
<proteinExistence type="predicted"/>
<dbReference type="Gene3D" id="2.60.40.2070">
    <property type="match status" value="1"/>
</dbReference>
<dbReference type="Gene3D" id="2.60.40.2610">
    <property type="entry name" value="Outer membrane usher protein FimD, plug domain"/>
    <property type="match status" value="1"/>
</dbReference>
<dbReference type="Pfam" id="PF13953">
    <property type="entry name" value="PapC_C"/>
    <property type="match status" value="1"/>
</dbReference>
<keyword evidence="1" id="KW-0732">Signal</keyword>
<dbReference type="RefSeq" id="WP_309152772.1">
    <property type="nucleotide sequence ID" value="NZ_CP133568.1"/>
</dbReference>
<feature type="signal peptide" evidence="1">
    <location>
        <begin position="1"/>
        <end position="32"/>
    </location>
</feature>
<sequence length="826" mass="88137">MANPTPRRWRWTRRLAEAMPAGLLLASPPGHAAEPPALPPPAQAGAMQAGAIHAGTHRDGIAEAAAQAANLSLYLEVSLNQTAFGPPQPFELRAGRLYARVATLRAIGFALPGRDGGETLAPDELAGTTVRFDAAQQRVAIDAPLSLLDLRTQRLNAPGADAPRATASPGLLLNYDLYASRDDRSDNATAFVEARAFGLGRGAFADSVLSQTGVIRHYRDDGAPRRTDSIRLDTSWRWSRPESMFAVTVGDVISGQLDWTRPLRLGGVRFGRDFGLQPYRITTPLPTLAGEVAVPSAVDLYVNGIRQYSGEVQPGPFQLTTVPGITGAGSAQLVVTDAFGRVRTLDFPFYAAQQLLAKGLSDWSVSLGVAREDYALRSFEYGSAPLLSADLRYGLSDRLTFQAHGEGGDGVANAGLGAAWLLGRAGVFGASLSHGRDGGDAGWQYTAAYNWSNGRFNFAADTQRTHGDYRDLASRYGLGAPRVSERAVIGWSDARLGSLGLSYVRLLYRGEPPARYAGATWSRNLRSRASLSLSYNQNLDRGADRTVYLGFTLNLQPDPGRLGTQLSVSAQRVGGLDQGGLDQGVIDLSRPVPGDGGFGWRLQARGGDSEEGALAEAAWLTETGRFNLGYARQGSRDYGYASASGALVWMGGHAFAARSVSDAFAVVSTGVPGVPVLLENRPFGRTDADGMLLVTPLNAWQRNRIGIDPMELPADTRLDRVEADATPRDRSGTVVRFSIDAIRAAVLALRDEAGAPLPLGSAVRAGNGEQAVVGYDGETYLEQLQPRNELRVDTPAGACTVRFDYPADAHGIARLGPLPCLREDGR</sequence>
<dbReference type="PANTHER" id="PTHR30451:SF5">
    <property type="entry name" value="SLR0019 PROTEIN"/>
    <property type="match status" value="1"/>
</dbReference>
<protein>
    <submittedName>
        <fullName evidence="3">Fimbria/pilus outer membrane usher protein</fullName>
    </submittedName>
</protein>
<dbReference type="Pfam" id="PF00577">
    <property type="entry name" value="Usher"/>
    <property type="match status" value="1"/>
</dbReference>
<evidence type="ECO:0000259" key="2">
    <source>
        <dbReference type="Pfam" id="PF13953"/>
    </source>
</evidence>
<evidence type="ECO:0000256" key="1">
    <source>
        <dbReference type="SAM" id="SignalP"/>
    </source>
</evidence>
<dbReference type="InterPro" id="IPR000015">
    <property type="entry name" value="Fimb_usher"/>
</dbReference>
<dbReference type="Proteomes" id="UP001229313">
    <property type="component" value="Chromosome"/>
</dbReference>
<feature type="chain" id="PRO_5045859393" evidence="1">
    <location>
        <begin position="33"/>
        <end position="826"/>
    </location>
</feature>
<dbReference type="InterPro" id="IPR042186">
    <property type="entry name" value="FimD_plug_dom"/>
</dbReference>
<reference evidence="3 4" key="1">
    <citation type="submission" date="2023-08" db="EMBL/GenBank/DDBJ databases">
        <title>The whole genome sequence of Lysobacter yananisis.</title>
        <authorList>
            <person name="Sun H."/>
        </authorList>
    </citation>
    <scope>NUCLEOTIDE SEQUENCE [LARGE SCALE GENOMIC DNA]</scope>
    <source>
        <strain evidence="3 4">SNNU513</strain>
    </source>
</reference>
<keyword evidence="4" id="KW-1185">Reference proteome</keyword>
<dbReference type="InterPro" id="IPR025949">
    <property type="entry name" value="PapC-like_C"/>
</dbReference>
<dbReference type="PANTHER" id="PTHR30451">
    <property type="entry name" value="OUTER MEMBRANE USHER PROTEIN"/>
    <property type="match status" value="1"/>
</dbReference>
<dbReference type="EMBL" id="CP133568">
    <property type="protein sequence ID" value="WMT04386.1"/>
    <property type="molecule type" value="Genomic_DNA"/>
</dbReference>
<dbReference type="InterPro" id="IPR043142">
    <property type="entry name" value="PapC-like_C_sf"/>
</dbReference>
<organism evidence="3 4">
    <name type="scientific">Lysobacter yananisis</name>
    <dbReference type="NCBI Taxonomy" id="1003114"/>
    <lineage>
        <taxon>Bacteria</taxon>
        <taxon>Pseudomonadati</taxon>
        <taxon>Pseudomonadota</taxon>
        <taxon>Gammaproteobacteria</taxon>
        <taxon>Lysobacterales</taxon>
        <taxon>Lysobacteraceae</taxon>
        <taxon>Lysobacter</taxon>
    </lineage>
</organism>
<evidence type="ECO:0000313" key="4">
    <source>
        <dbReference type="Proteomes" id="UP001229313"/>
    </source>
</evidence>